<organism evidence="1 2">
    <name type="scientific">Caerostris extrusa</name>
    <name type="common">Bark spider</name>
    <name type="synonym">Caerostris bankana</name>
    <dbReference type="NCBI Taxonomy" id="172846"/>
    <lineage>
        <taxon>Eukaryota</taxon>
        <taxon>Metazoa</taxon>
        <taxon>Ecdysozoa</taxon>
        <taxon>Arthropoda</taxon>
        <taxon>Chelicerata</taxon>
        <taxon>Arachnida</taxon>
        <taxon>Araneae</taxon>
        <taxon>Araneomorphae</taxon>
        <taxon>Entelegynae</taxon>
        <taxon>Araneoidea</taxon>
        <taxon>Araneidae</taxon>
        <taxon>Caerostris</taxon>
    </lineage>
</organism>
<dbReference type="Proteomes" id="UP001054945">
    <property type="component" value="Unassembled WGS sequence"/>
</dbReference>
<comment type="caution">
    <text evidence="1">The sequence shown here is derived from an EMBL/GenBank/DDBJ whole genome shotgun (WGS) entry which is preliminary data.</text>
</comment>
<proteinExistence type="predicted"/>
<sequence>MWLKTLVTCKLTLQELKSSKKLRPRFQINKIHFLKEWFVNIPNSIIPQIYSFLGVLRSPSKLPRKEKGKSLKTKDLIKKGALSYPFSEG</sequence>
<reference evidence="1 2" key="1">
    <citation type="submission" date="2021-06" db="EMBL/GenBank/DDBJ databases">
        <title>Caerostris extrusa draft genome.</title>
        <authorList>
            <person name="Kono N."/>
            <person name="Arakawa K."/>
        </authorList>
    </citation>
    <scope>NUCLEOTIDE SEQUENCE [LARGE SCALE GENOMIC DNA]</scope>
</reference>
<keyword evidence="2" id="KW-1185">Reference proteome</keyword>
<gene>
    <name evidence="1" type="ORF">CEXT_153081</name>
</gene>
<evidence type="ECO:0000313" key="1">
    <source>
        <dbReference type="EMBL" id="GIX69955.1"/>
    </source>
</evidence>
<protein>
    <submittedName>
        <fullName evidence="1">Uncharacterized protein</fullName>
    </submittedName>
</protein>
<evidence type="ECO:0000313" key="2">
    <source>
        <dbReference type="Proteomes" id="UP001054945"/>
    </source>
</evidence>
<dbReference type="EMBL" id="BPLR01019633">
    <property type="protein sequence ID" value="GIX69955.1"/>
    <property type="molecule type" value="Genomic_DNA"/>
</dbReference>
<name>A0AAV4MCE6_CAEEX</name>
<dbReference type="AlphaFoldDB" id="A0AAV4MCE6"/>
<accession>A0AAV4MCE6</accession>